<comment type="caution">
    <text evidence="10">The sequence shown here is derived from an EMBL/GenBank/DDBJ whole genome shotgun (WGS) entry which is preliminary data.</text>
</comment>
<dbReference type="Gene3D" id="2.170.130.10">
    <property type="entry name" value="TonB-dependent receptor, plug domain"/>
    <property type="match status" value="1"/>
</dbReference>
<evidence type="ECO:0000256" key="7">
    <source>
        <dbReference type="ARBA" id="ARBA00023237"/>
    </source>
</evidence>
<evidence type="ECO:0000256" key="5">
    <source>
        <dbReference type="ARBA" id="ARBA00022729"/>
    </source>
</evidence>
<dbReference type="GO" id="GO:0015344">
    <property type="term" value="F:siderophore uptake transmembrane transporter activity"/>
    <property type="evidence" value="ECO:0007669"/>
    <property type="project" value="TreeGrafter"/>
</dbReference>
<keyword evidence="7 8" id="KW-0998">Cell outer membrane</keyword>
<evidence type="ECO:0000313" key="10">
    <source>
        <dbReference type="EMBL" id="TWI94580.1"/>
    </source>
</evidence>
<keyword evidence="2 8" id="KW-0813">Transport</keyword>
<keyword evidence="5" id="KW-0732">Signal</keyword>
<proteinExistence type="inferred from homology"/>
<evidence type="ECO:0000256" key="2">
    <source>
        <dbReference type="ARBA" id="ARBA00022448"/>
    </source>
</evidence>
<dbReference type="PANTHER" id="PTHR30069:SF29">
    <property type="entry name" value="HEMOGLOBIN AND HEMOGLOBIN-HAPTOGLOBIN-BINDING PROTEIN 1-RELATED"/>
    <property type="match status" value="1"/>
</dbReference>
<dbReference type="EMBL" id="VLLI01000019">
    <property type="protein sequence ID" value="TWI94580.1"/>
    <property type="molecule type" value="Genomic_DNA"/>
</dbReference>
<evidence type="ECO:0000256" key="3">
    <source>
        <dbReference type="ARBA" id="ARBA00022452"/>
    </source>
</evidence>
<evidence type="ECO:0000256" key="6">
    <source>
        <dbReference type="ARBA" id="ARBA00023136"/>
    </source>
</evidence>
<evidence type="ECO:0000256" key="1">
    <source>
        <dbReference type="ARBA" id="ARBA00004571"/>
    </source>
</evidence>
<dbReference type="Proteomes" id="UP000317010">
    <property type="component" value="Unassembled WGS sequence"/>
</dbReference>
<dbReference type="InterPro" id="IPR041700">
    <property type="entry name" value="OMP_b-brl_3"/>
</dbReference>
<protein>
    <submittedName>
        <fullName evidence="10">Outer membrane receptor protein involved in Fe transport</fullName>
    </submittedName>
</protein>
<dbReference type="SUPFAM" id="SSF56935">
    <property type="entry name" value="Porins"/>
    <property type="match status" value="1"/>
</dbReference>
<evidence type="ECO:0000256" key="4">
    <source>
        <dbReference type="ARBA" id="ARBA00022692"/>
    </source>
</evidence>
<keyword evidence="10" id="KW-0675">Receptor</keyword>
<keyword evidence="4 8" id="KW-0812">Transmembrane</keyword>
<accession>A0A562TP25</accession>
<dbReference type="Gene3D" id="2.60.40.1120">
    <property type="entry name" value="Carboxypeptidase-like, regulatory domain"/>
    <property type="match status" value="1"/>
</dbReference>
<keyword evidence="6 8" id="KW-0472">Membrane</keyword>
<dbReference type="PROSITE" id="PS52016">
    <property type="entry name" value="TONB_DEPENDENT_REC_3"/>
    <property type="match status" value="1"/>
</dbReference>
<dbReference type="Pfam" id="PF14905">
    <property type="entry name" value="OMP_b-brl_3"/>
    <property type="match status" value="1"/>
</dbReference>
<reference evidence="10 11" key="1">
    <citation type="submission" date="2019-07" db="EMBL/GenBank/DDBJ databases">
        <title>Genomic Encyclopedia of Archaeal and Bacterial Type Strains, Phase II (KMG-II): from individual species to whole genera.</title>
        <authorList>
            <person name="Goeker M."/>
        </authorList>
    </citation>
    <scope>NUCLEOTIDE SEQUENCE [LARGE SCALE GENOMIC DNA]</scope>
    <source>
        <strain evidence="10 11">ATCC BAA-1854</strain>
    </source>
</reference>
<keyword evidence="11" id="KW-1185">Reference proteome</keyword>
<evidence type="ECO:0000313" key="11">
    <source>
        <dbReference type="Proteomes" id="UP000317010"/>
    </source>
</evidence>
<comment type="subcellular location">
    <subcellularLocation>
        <location evidence="1 8">Cell outer membrane</location>
        <topology evidence="1 8">Multi-pass membrane protein</topology>
    </subcellularLocation>
</comment>
<evidence type="ECO:0000256" key="8">
    <source>
        <dbReference type="PROSITE-ProRule" id="PRU01360"/>
    </source>
</evidence>
<evidence type="ECO:0000259" key="9">
    <source>
        <dbReference type="Pfam" id="PF14905"/>
    </source>
</evidence>
<sequence length="802" mass="90405">MIFYVAKNLSAYQKHPVKISIIFFLIFLLIIKVHYSYAQEYSISGKVLDNANKPVSFINVVLRNDSLKGGKTITDTAGIFTLKVTKGNYTLLFEQFGHPLLTKQITIESDQNLGNIIIDEVVMLKSVDITARKNLIERKVDRLVVNVENLPSSQGTDAIGVLQNTPLVNADENSGISIVGKGAVSIMVNDRMIYLSGIELINYLKSIKSENIAKVEVITTPPAKYDAQGNGGIINILLKKNPYLGWNGSYTASFSQATKSGFGNNFNLNYQSSKISSTLILKQSDNPVTVSGYNDIIGTTSVLTNYNSSNKSSLYGATYTLDYKIDNKTTIGLYADYNKTSTDRSMLYNLKYLTNSSLDSTLNTRSLQNGTSDIFQSNLYASRKIGENGKKVEFNANLLTTNPYNTVNFITGNLSDGNINQVLTQNQLNYRIYSGQVDFTLPYNWILIETGGKFTRFINKSSQDYYNIINGESSFDYNNSDDFSYRENNIAGYISASKKLSKLWTIKAGLRYEYTFINDYSQTLAQPNSDQYGKLFPTFYLTFTPNQNNTFYLNYSERINRPNFSLLNPFRNYSNPYIYYAGNPELQPSYTHNLEFGYTRSKINLTVYGSVWTNGNAYITQLENGVQINTQANYITQKSVGTSLFYNDFFFNVWGFTPSMNLSYMTSQTSISNTVAKNGVSAYANIFNSVNINKSKTVTALLSYNEFFGNYSGNIRNYSRGNLSTGLKISLLDRTLQMNLAINDLLKQQYSHGEAFYTTFYQEYKNYADARKLTLSVTYSFGNKKVKTNNRNVKFDDKGRAN</sequence>
<dbReference type="Pfam" id="PF13715">
    <property type="entry name" value="CarbopepD_reg_2"/>
    <property type="match status" value="1"/>
</dbReference>
<name>A0A562TP25_9SPHI</name>
<dbReference type="OrthoDB" id="606851at2"/>
<dbReference type="GO" id="GO:0009279">
    <property type="term" value="C:cell outer membrane"/>
    <property type="evidence" value="ECO:0007669"/>
    <property type="project" value="UniProtKB-SubCell"/>
</dbReference>
<dbReference type="GO" id="GO:0044718">
    <property type="term" value="P:siderophore transmembrane transport"/>
    <property type="evidence" value="ECO:0007669"/>
    <property type="project" value="TreeGrafter"/>
</dbReference>
<dbReference type="Gene3D" id="2.40.170.20">
    <property type="entry name" value="TonB-dependent receptor, beta-barrel domain"/>
    <property type="match status" value="1"/>
</dbReference>
<organism evidence="10 11">
    <name type="scientific">Mucilaginibacter frigoritolerans</name>
    <dbReference type="NCBI Taxonomy" id="652788"/>
    <lineage>
        <taxon>Bacteria</taxon>
        <taxon>Pseudomonadati</taxon>
        <taxon>Bacteroidota</taxon>
        <taxon>Sphingobacteriia</taxon>
        <taxon>Sphingobacteriales</taxon>
        <taxon>Sphingobacteriaceae</taxon>
        <taxon>Mucilaginibacter</taxon>
    </lineage>
</organism>
<dbReference type="InterPro" id="IPR008969">
    <property type="entry name" value="CarboxyPept-like_regulatory"/>
</dbReference>
<dbReference type="SUPFAM" id="SSF49464">
    <property type="entry name" value="Carboxypeptidase regulatory domain-like"/>
    <property type="match status" value="1"/>
</dbReference>
<gene>
    <name evidence="10" type="ORF">JN11_04690</name>
</gene>
<dbReference type="InterPro" id="IPR036942">
    <property type="entry name" value="Beta-barrel_TonB_sf"/>
</dbReference>
<keyword evidence="3 8" id="KW-1134">Transmembrane beta strand</keyword>
<dbReference type="AlphaFoldDB" id="A0A562TP25"/>
<dbReference type="InterPro" id="IPR039426">
    <property type="entry name" value="TonB-dep_rcpt-like"/>
</dbReference>
<feature type="domain" description="Outer membrane protein beta-barrel" evidence="9">
    <location>
        <begin position="384"/>
        <end position="779"/>
    </location>
</feature>
<dbReference type="PANTHER" id="PTHR30069">
    <property type="entry name" value="TONB-DEPENDENT OUTER MEMBRANE RECEPTOR"/>
    <property type="match status" value="1"/>
</dbReference>
<comment type="similarity">
    <text evidence="8">Belongs to the TonB-dependent receptor family.</text>
</comment>
<dbReference type="InterPro" id="IPR037066">
    <property type="entry name" value="Plug_dom_sf"/>
</dbReference>